<dbReference type="AlphaFoldDB" id="A0A2C5X0H2"/>
<keyword evidence="2" id="KW-1185">Reference proteome</keyword>
<evidence type="ECO:0000313" key="2">
    <source>
        <dbReference type="Proteomes" id="UP000222788"/>
    </source>
</evidence>
<sequence>MELVDLILDMAEYWVCSRTQTAKPRTVQEITWGRHCLPLDDHGNLLVQPSEYDPAPPAAPNDKLCTGASFAECLGNAMPWLTYPVRKLVFTIYSYDQGWTSLETDPTNAYYLSHTWFEVGLERFVEREERPNTPDLLQVRRVPETGPEPDDTVG</sequence>
<reference evidence="1 2" key="1">
    <citation type="journal article" date="2013" name="Fungal Biol.">
        <title>Analysis of microsatellite markers in the genome of the plant pathogen Ceratocystis fimbriata.</title>
        <authorList>
            <person name="Simpson M.C."/>
            <person name="Wilken P.M."/>
            <person name="Coetzee M.P."/>
            <person name="Wingfield M.J."/>
            <person name="Wingfield B.D."/>
        </authorList>
    </citation>
    <scope>NUCLEOTIDE SEQUENCE [LARGE SCALE GENOMIC DNA]</scope>
    <source>
        <strain evidence="1 2">CBS 114723</strain>
    </source>
</reference>
<proteinExistence type="predicted"/>
<name>A0A2C5X0H2_9PEZI</name>
<dbReference type="Proteomes" id="UP000222788">
    <property type="component" value="Unassembled WGS sequence"/>
</dbReference>
<comment type="caution">
    <text evidence="1">The sequence shown here is derived from an EMBL/GenBank/DDBJ whole genome shotgun (WGS) entry which is preliminary data.</text>
</comment>
<evidence type="ECO:0000313" key="1">
    <source>
        <dbReference type="EMBL" id="PHH54549.1"/>
    </source>
</evidence>
<dbReference type="STRING" id="1035309.A0A2C5X0H2"/>
<accession>A0A2C5X0H2</accession>
<reference evidence="1 2" key="2">
    <citation type="journal article" date="2013" name="IMA Fungus">
        <title>IMA Genome-F 1: Ceratocystis fimbriata: Draft nuclear genome sequence for the plant pathogen, Ceratocystis fimbriata.</title>
        <authorList>
            <person name="Wilken P.M."/>
            <person name="Steenkamp E.T."/>
            <person name="Wingfield M.J."/>
            <person name="de Beer Z.W."/>
            <person name="Wingfield B.D."/>
        </authorList>
    </citation>
    <scope>NUCLEOTIDE SEQUENCE [LARGE SCALE GENOMIC DNA]</scope>
    <source>
        <strain evidence="1 2">CBS 114723</strain>
    </source>
</reference>
<organism evidence="1 2">
    <name type="scientific">Ceratocystis fimbriata CBS 114723</name>
    <dbReference type="NCBI Taxonomy" id="1035309"/>
    <lineage>
        <taxon>Eukaryota</taxon>
        <taxon>Fungi</taxon>
        <taxon>Dikarya</taxon>
        <taxon>Ascomycota</taxon>
        <taxon>Pezizomycotina</taxon>
        <taxon>Sordariomycetes</taxon>
        <taxon>Hypocreomycetidae</taxon>
        <taxon>Microascales</taxon>
        <taxon>Ceratocystidaceae</taxon>
        <taxon>Ceratocystis</taxon>
    </lineage>
</organism>
<gene>
    <name evidence="1" type="ORF">CFIMG_003575RA</name>
</gene>
<protein>
    <submittedName>
        <fullName evidence="1">Uncharacterized protein</fullName>
    </submittedName>
</protein>
<dbReference type="EMBL" id="APWK03000024">
    <property type="protein sequence ID" value="PHH54549.1"/>
    <property type="molecule type" value="Genomic_DNA"/>
</dbReference>
<dbReference type="OrthoDB" id="66095at2759"/>